<dbReference type="OrthoDB" id="10250354at2759"/>
<dbReference type="CDD" id="cd06257">
    <property type="entry name" value="DnaJ"/>
    <property type="match status" value="1"/>
</dbReference>
<protein>
    <recommendedName>
        <fullName evidence="6">J domain-containing protein</fullName>
    </recommendedName>
</protein>
<feature type="repeat" description="TPR" evidence="3">
    <location>
        <begin position="282"/>
        <end position="315"/>
    </location>
</feature>
<evidence type="ECO:0000256" key="3">
    <source>
        <dbReference type="PROSITE-ProRule" id="PRU00339"/>
    </source>
</evidence>
<evidence type="ECO:0000313" key="8">
    <source>
        <dbReference type="Proteomes" id="UP001165065"/>
    </source>
</evidence>
<dbReference type="Gene3D" id="1.25.40.10">
    <property type="entry name" value="Tetratricopeptide repeat domain"/>
    <property type="match status" value="1"/>
</dbReference>
<dbReference type="Pfam" id="PF00226">
    <property type="entry name" value="DnaJ"/>
    <property type="match status" value="1"/>
</dbReference>
<keyword evidence="8" id="KW-1185">Reference proteome</keyword>
<evidence type="ECO:0000313" key="7">
    <source>
        <dbReference type="EMBL" id="GMI46293.1"/>
    </source>
</evidence>
<feature type="chain" id="PRO_5040918205" description="J domain-containing protein" evidence="5">
    <location>
        <begin position="20"/>
        <end position="563"/>
    </location>
</feature>
<evidence type="ECO:0000256" key="5">
    <source>
        <dbReference type="SAM" id="SignalP"/>
    </source>
</evidence>
<feature type="signal peptide" evidence="5">
    <location>
        <begin position="1"/>
        <end position="19"/>
    </location>
</feature>
<evidence type="ECO:0000259" key="6">
    <source>
        <dbReference type="PROSITE" id="PS50076"/>
    </source>
</evidence>
<dbReference type="AlphaFoldDB" id="A0A9W7GLN8"/>
<feature type="repeat" description="TPR" evidence="3">
    <location>
        <begin position="405"/>
        <end position="438"/>
    </location>
</feature>
<keyword evidence="5" id="KW-0732">Signal</keyword>
<dbReference type="EMBL" id="BRYA01000292">
    <property type="protein sequence ID" value="GMI46293.1"/>
    <property type="molecule type" value="Genomic_DNA"/>
</dbReference>
<dbReference type="Proteomes" id="UP001165065">
    <property type="component" value="Unassembled WGS sequence"/>
</dbReference>
<dbReference type="InterPro" id="IPR036869">
    <property type="entry name" value="J_dom_sf"/>
</dbReference>
<comment type="caution">
    <text evidence="7">The sequence shown here is derived from an EMBL/GenBank/DDBJ whole genome shotgun (WGS) entry which is preliminary data.</text>
</comment>
<dbReference type="SMART" id="SM00028">
    <property type="entry name" value="TPR"/>
    <property type="match status" value="4"/>
</dbReference>
<keyword evidence="2 3" id="KW-0802">TPR repeat</keyword>
<organism evidence="7 8">
    <name type="scientific">Triparma columacea</name>
    <dbReference type="NCBI Taxonomy" id="722753"/>
    <lineage>
        <taxon>Eukaryota</taxon>
        <taxon>Sar</taxon>
        <taxon>Stramenopiles</taxon>
        <taxon>Ochrophyta</taxon>
        <taxon>Bolidophyceae</taxon>
        <taxon>Parmales</taxon>
        <taxon>Triparmaceae</taxon>
        <taxon>Triparma</taxon>
    </lineage>
</organism>
<feature type="region of interest" description="Disordered" evidence="4">
    <location>
        <begin position="21"/>
        <end position="42"/>
    </location>
</feature>
<dbReference type="PANTHER" id="PTHR45188:SF2">
    <property type="entry name" value="DNAJ HOMOLOG SUBFAMILY C MEMBER 7"/>
    <property type="match status" value="1"/>
</dbReference>
<keyword evidence="1" id="KW-0677">Repeat</keyword>
<evidence type="ECO:0000256" key="1">
    <source>
        <dbReference type="ARBA" id="ARBA00022737"/>
    </source>
</evidence>
<gene>
    <name evidence="7" type="ORF">TrCOL_g2765</name>
</gene>
<dbReference type="PANTHER" id="PTHR45188">
    <property type="entry name" value="DNAJ PROTEIN P58IPK HOMOLOG"/>
    <property type="match status" value="1"/>
</dbReference>
<dbReference type="SUPFAM" id="SSF48452">
    <property type="entry name" value="TPR-like"/>
    <property type="match status" value="1"/>
</dbReference>
<dbReference type="PROSITE" id="PS50076">
    <property type="entry name" value="DNAJ_2"/>
    <property type="match status" value="1"/>
</dbReference>
<proteinExistence type="predicted"/>
<dbReference type="InterPro" id="IPR001623">
    <property type="entry name" value="DnaJ_domain"/>
</dbReference>
<dbReference type="Gene3D" id="1.10.287.110">
    <property type="entry name" value="DnaJ domain"/>
    <property type="match status" value="1"/>
</dbReference>
<sequence length="563" mass="61950">MIVPVFLLIGLLNSRVVYAQSEKSRTQPPSSNADLSTLLSSKDPGTLRRHASLALTERAYDKSLKLYTAAISLEPDNGVNYVKRYKVYKRVSSMIESMAGNAAALKLPPSLSSLSPSDFASRMVRDLDSAISLSSWDSPSTFTGDVKKDKAGVEALESRAGLLMGLGNCTYASRDYGLLSQLPTGSVGAEKKRGYEEKLPTLSQCVDLQNVITTLTTSPNPTTQTRRQIVAHITNLLNVLGSSPPHLLKLRATASIQLAGSDNMYSAITDLGILIKSSPSDVSLYEMRGGAYFNLGEIDVALTHFKSGLKQDPEHKGCKREHKEAKAVKKKLDRAKEAEDAQDWEKAVSYYREVRVLLSKRGDRLSPDVLVNLCLTKLVRALIKDSHKEEAVNLAGENLKIHKSPETYLSLGEAMTGAERFEDAVRTLKDGVNQFPESGALKEAVQKAEVALKQSKTKDYYKILGIARNADKTEVKKAYKKKAMEWHPDKNKGNEEEAESKFALIAEAYEVLSSDELRPRYDRGEDVMDNNGGGGGGGGFHQNMHRNFRHGGGGQHFNFHFNH</sequence>
<accession>A0A9W7GLN8</accession>
<dbReference type="SMART" id="SM00271">
    <property type="entry name" value="DnaJ"/>
    <property type="match status" value="1"/>
</dbReference>
<feature type="repeat" description="TPR" evidence="3">
    <location>
        <begin position="44"/>
        <end position="77"/>
    </location>
</feature>
<dbReference type="PRINTS" id="PR00625">
    <property type="entry name" value="JDOMAIN"/>
</dbReference>
<feature type="compositionally biased region" description="Polar residues" evidence="4">
    <location>
        <begin position="26"/>
        <end position="40"/>
    </location>
</feature>
<reference evidence="8" key="1">
    <citation type="journal article" date="2023" name="Commun. Biol.">
        <title>Genome analysis of Parmales, the sister group of diatoms, reveals the evolutionary specialization of diatoms from phago-mixotrophs to photoautotrophs.</title>
        <authorList>
            <person name="Ban H."/>
            <person name="Sato S."/>
            <person name="Yoshikawa S."/>
            <person name="Yamada K."/>
            <person name="Nakamura Y."/>
            <person name="Ichinomiya M."/>
            <person name="Sato N."/>
            <person name="Blanc-Mathieu R."/>
            <person name="Endo H."/>
            <person name="Kuwata A."/>
            <person name="Ogata H."/>
        </authorList>
    </citation>
    <scope>NUCLEOTIDE SEQUENCE [LARGE SCALE GENOMIC DNA]</scope>
</reference>
<feature type="domain" description="J" evidence="6">
    <location>
        <begin position="459"/>
        <end position="525"/>
    </location>
</feature>
<dbReference type="InterPro" id="IPR019734">
    <property type="entry name" value="TPR_rpt"/>
</dbReference>
<name>A0A9W7GLN8_9STRA</name>
<evidence type="ECO:0000256" key="2">
    <source>
        <dbReference type="ARBA" id="ARBA00022803"/>
    </source>
</evidence>
<dbReference type="SUPFAM" id="SSF46565">
    <property type="entry name" value="Chaperone J-domain"/>
    <property type="match status" value="1"/>
</dbReference>
<dbReference type="InterPro" id="IPR011990">
    <property type="entry name" value="TPR-like_helical_dom_sf"/>
</dbReference>
<evidence type="ECO:0000256" key="4">
    <source>
        <dbReference type="SAM" id="MobiDB-lite"/>
    </source>
</evidence>
<dbReference type="PROSITE" id="PS50005">
    <property type="entry name" value="TPR"/>
    <property type="match status" value="3"/>
</dbReference>